<dbReference type="GO" id="GO:0000127">
    <property type="term" value="C:transcription factor TFIIIC complex"/>
    <property type="evidence" value="ECO:0007669"/>
    <property type="project" value="TreeGrafter"/>
</dbReference>
<feature type="compositionally biased region" description="Basic and acidic residues" evidence="1">
    <location>
        <begin position="189"/>
        <end position="205"/>
    </location>
</feature>
<evidence type="ECO:0000313" key="3">
    <source>
        <dbReference type="Proteomes" id="UP000694925"/>
    </source>
</evidence>
<evidence type="ECO:0000259" key="2">
    <source>
        <dbReference type="Pfam" id="PF10419"/>
    </source>
</evidence>
<dbReference type="Gene3D" id="2.60.40.4370">
    <property type="match status" value="1"/>
</dbReference>
<dbReference type="KEGG" id="ccal:108629204"/>
<dbReference type="RefSeq" id="XP_017887184.1">
    <property type="nucleotide sequence ID" value="XM_018031695.2"/>
</dbReference>
<reference evidence="4" key="1">
    <citation type="submission" date="2025-08" db="UniProtKB">
        <authorList>
            <consortium name="RefSeq"/>
        </authorList>
    </citation>
    <scope>IDENTIFICATION</scope>
    <source>
        <tissue evidence="4">Whole body</tissue>
    </source>
</reference>
<evidence type="ECO:0000256" key="1">
    <source>
        <dbReference type="SAM" id="MobiDB-lite"/>
    </source>
</evidence>
<dbReference type="InterPro" id="IPR019481">
    <property type="entry name" value="TFIIIC_triple_barrel"/>
</dbReference>
<gene>
    <name evidence="4" type="primary">LOC108629204</name>
</gene>
<keyword evidence="3" id="KW-1185">Reference proteome</keyword>
<dbReference type="PANTHER" id="PTHR21860">
    <property type="entry name" value="TRANSCRIPTION INITIATION FACTOR IIIC TFIIIC , POLYPEPTIDE 6-RELATED"/>
    <property type="match status" value="1"/>
</dbReference>
<accession>A0AAJ7J921</accession>
<proteinExistence type="predicted"/>
<dbReference type="GO" id="GO:0006383">
    <property type="term" value="P:transcription by RNA polymerase III"/>
    <property type="evidence" value="ECO:0007669"/>
    <property type="project" value="InterPro"/>
</dbReference>
<protein>
    <submittedName>
        <fullName evidence="4">General transcription factor 3C polypeptide 6</fullName>
    </submittedName>
</protein>
<dbReference type="AlphaFoldDB" id="A0AAJ7J921"/>
<feature type="region of interest" description="Disordered" evidence="1">
    <location>
        <begin position="166"/>
        <end position="205"/>
    </location>
</feature>
<name>A0AAJ7J921_9HYME</name>
<organism evidence="3 4">
    <name type="scientific">Ceratina calcarata</name>
    <dbReference type="NCBI Taxonomy" id="156304"/>
    <lineage>
        <taxon>Eukaryota</taxon>
        <taxon>Metazoa</taxon>
        <taxon>Ecdysozoa</taxon>
        <taxon>Arthropoda</taxon>
        <taxon>Hexapoda</taxon>
        <taxon>Insecta</taxon>
        <taxon>Pterygota</taxon>
        <taxon>Neoptera</taxon>
        <taxon>Endopterygota</taxon>
        <taxon>Hymenoptera</taxon>
        <taxon>Apocrita</taxon>
        <taxon>Aculeata</taxon>
        <taxon>Apoidea</taxon>
        <taxon>Anthophila</taxon>
        <taxon>Apidae</taxon>
        <taxon>Ceratina</taxon>
        <taxon>Zadontomerus</taxon>
    </lineage>
</organism>
<feature type="domain" description="Transcription factor TFIIIC triple barrel" evidence="2">
    <location>
        <begin position="10"/>
        <end position="106"/>
    </location>
</feature>
<dbReference type="Pfam" id="PF10419">
    <property type="entry name" value="TFIIIC_sub6"/>
    <property type="match status" value="1"/>
</dbReference>
<dbReference type="InterPro" id="IPR042771">
    <property type="entry name" value="GTF3C6-like"/>
</dbReference>
<dbReference type="PANTHER" id="PTHR21860:SF2">
    <property type="entry name" value="GENERAL TRANSCRIPTION FACTOR 3C POLYPEPTIDE 6"/>
    <property type="match status" value="1"/>
</dbReference>
<dbReference type="Proteomes" id="UP000694925">
    <property type="component" value="Unplaced"/>
</dbReference>
<dbReference type="GeneID" id="108629204"/>
<evidence type="ECO:0000313" key="4">
    <source>
        <dbReference type="RefSeq" id="XP_017887184.1"/>
    </source>
</evidence>
<sequence>MGIDDEVSEDEEEILVYVEFEELTDSNVLSDKNLQLDMIGIDTEHPIMQINGKFYEGTYEDDCGTYMFFTKDDNPTVNDPVFDVAPNLKYFAKTRKSLKMRRVFIKPRTEVLGDSEHNECIPNLDTLKQAGIPFQYQAEALSFWKTMRDNRLKALESYLEKQRIREQKRSEGITLESESDEDNPFAVYKHKESMDTDLLEKEGQN</sequence>